<dbReference type="InterPro" id="IPR021109">
    <property type="entry name" value="Peptidase_aspartic_dom_sf"/>
</dbReference>
<evidence type="ECO:0000313" key="3">
    <source>
        <dbReference type="Proteomes" id="UP000663865"/>
    </source>
</evidence>
<protein>
    <recommendedName>
        <fullName evidence="4">Peptidase A2 domain-containing protein</fullName>
    </recommendedName>
</protein>
<dbReference type="Gene3D" id="2.40.70.10">
    <property type="entry name" value="Acid Proteases"/>
    <property type="match status" value="1"/>
</dbReference>
<feature type="non-terminal residue" evidence="2">
    <location>
        <position position="460"/>
    </location>
</feature>
<reference evidence="2" key="1">
    <citation type="submission" date="2021-02" db="EMBL/GenBank/DDBJ databases">
        <authorList>
            <person name="Nowell W R."/>
        </authorList>
    </citation>
    <scope>NUCLEOTIDE SEQUENCE</scope>
</reference>
<evidence type="ECO:0000256" key="1">
    <source>
        <dbReference type="SAM" id="MobiDB-lite"/>
    </source>
</evidence>
<evidence type="ECO:0008006" key="4">
    <source>
        <dbReference type="Google" id="ProtNLM"/>
    </source>
</evidence>
<feature type="region of interest" description="Disordered" evidence="1">
    <location>
        <begin position="69"/>
        <end position="97"/>
    </location>
</feature>
<name>A0A818ZMB2_9BILA</name>
<organism evidence="2 3">
    <name type="scientific">Rotaria socialis</name>
    <dbReference type="NCBI Taxonomy" id="392032"/>
    <lineage>
        <taxon>Eukaryota</taxon>
        <taxon>Metazoa</taxon>
        <taxon>Spiralia</taxon>
        <taxon>Gnathifera</taxon>
        <taxon>Rotifera</taxon>
        <taxon>Eurotatoria</taxon>
        <taxon>Bdelloidea</taxon>
        <taxon>Philodinida</taxon>
        <taxon>Philodinidae</taxon>
        <taxon>Rotaria</taxon>
    </lineage>
</organism>
<dbReference type="EMBL" id="CAJNYV010005652">
    <property type="protein sequence ID" value="CAF3771461.1"/>
    <property type="molecule type" value="Genomic_DNA"/>
</dbReference>
<dbReference type="Proteomes" id="UP000663865">
    <property type="component" value="Unassembled WGS sequence"/>
</dbReference>
<evidence type="ECO:0000313" key="2">
    <source>
        <dbReference type="EMBL" id="CAF3771461.1"/>
    </source>
</evidence>
<dbReference type="AlphaFoldDB" id="A0A818ZMB2"/>
<sequence>MPYFTRRRPLTVNNIGFTDELFSEDFYNSSNINACNEYMGNLKNILLFNFLGTYISSIDAASPIFQTETSMHESVAEDSSEDSASGLPSNTEDSEELPDIGKFTKVNFDVTDNHDIFTIYVNIGGLTVLALVDSGAVFSSIQPEVVNRLGLETYDVPKGLYGQGIGGKYEIKKCILEKIILHDLKFDYHAFKVNPRNSNKFLMVLGADFFRKYELIINPSTLSIGRQVGPNSYWELFADTRENKCRRRLFNISINIDHDINIREMKEQMHDFKIRLGGIELLTEKQCHCSNVELDSLNKVIFFESKYDDFKNSVTNNYEINVSERGDVVPNLILNPLITNINAPKFTVAKHCFSNRSMIHKGTTIGCVTSPLCKVLDAKYPMRLNGELAVPDIDLNNSSMSINNKTVGVDWSTTKTMENIDILSPTFIDKEEEIARRSEAIQSVANIVELYEAGEMNKLL</sequence>
<dbReference type="Pfam" id="PF13975">
    <property type="entry name" value="gag-asp_proteas"/>
    <property type="match status" value="1"/>
</dbReference>
<gene>
    <name evidence="2" type="ORF">KIK155_LOCUS30847</name>
</gene>
<proteinExistence type="predicted"/>
<dbReference type="SUPFAM" id="SSF50630">
    <property type="entry name" value="Acid proteases"/>
    <property type="match status" value="1"/>
</dbReference>
<accession>A0A818ZMB2</accession>
<comment type="caution">
    <text evidence="2">The sequence shown here is derived from an EMBL/GenBank/DDBJ whole genome shotgun (WGS) entry which is preliminary data.</text>
</comment>